<proteinExistence type="predicted"/>
<keyword evidence="1" id="KW-1133">Transmembrane helix</keyword>
<reference evidence="2 3" key="2">
    <citation type="submission" date="2008-08" db="EMBL/GenBank/DDBJ databases">
        <authorList>
            <person name="Fulton L."/>
            <person name="Clifton S."/>
            <person name="Fulton B."/>
            <person name="Xu J."/>
            <person name="Minx P."/>
            <person name="Pepin K.H."/>
            <person name="Johnson M."/>
            <person name="Bhonagiri V."/>
            <person name="Nash W.E."/>
            <person name="Mardis E.R."/>
            <person name="Wilson R.K."/>
        </authorList>
    </citation>
    <scope>NUCLEOTIDE SEQUENCE [LARGE SCALE GENOMIC DNA]</scope>
    <source>
        <strain evidence="2 3">ATCC 29176</strain>
    </source>
</reference>
<evidence type="ECO:0000313" key="2">
    <source>
        <dbReference type="EMBL" id="EDY33269.1"/>
    </source>
</evidence>
<gene>
    <name evidence="2" type="ORF">RUMLAC_01024</name>
</gene>
<protein>
    <submittedName>
        <fullName evidence="2">Uncharacterized protein</fullName>
    </submittedName>
</protein>
<reference evidence="2 3" key="1">
    <citation type="submission" date="2008-08" db="EMBL/GenBank/DDBJ databases">
        <title>Draft genome sequence of Ruminococcus lactaris ATCC 29176.</title>
        <authorList>
            <person name="Sudarsanam P."/>
            <person name="Ley R."/>
            <person name="Guruge J."/>
            <person name="Turnbaugh P.J."/>
            <person name="Mahowald M."/>
            <person name="Liep D."/>
            <person name="Gordon J."/>
        </authorList>
    </citation>
    <scope>NUCLEOTIDE SEQUENCE [LARGE SCALE GENOMIC DNA]</scope>
    <source>
        <strain evidence="2 3">ATCC 29176</strain>
    </source>
</reference>
<keyword evidence="1" id="KW-0472">Membrane</keyword>
<keyword evidence="1" id="KW-0812">Transmembrane</keyword>
<keyword evidence="3" id="KW-1185">Reference proteome</keyword>
<sequence>MICIHSQVQILPSYFFPENVGLKRIHPKNNTRLYFIFLFAIIQMMSGAKGLKPRVLAHWW</sequence>
<evidence type="ECO:0000313" key="3">
    <source>
        <dbReference type="Proteomes" id="UP000003254"/>
    </source>
</evidence>
<dbReference type="Proteomes" id="UP000003254">
    <property type="component" value="Unassembled WGS sequence"/>
</dbReference>
<dbReference type="HOGENOM" id="CLU_2938988_0_0_9"/>
<organism evidence="2 3">
    <name type="scientific">[Ruminococcus] lactaris ATCC 29176</name>
    <dbReference type="NCBI Taxonomy" id="471875"/>
    <lineage>
        <taxon>Bacteria</taxon>
        <taxon>Bacillati</taxon>
        <taxon>Bacillota</taxon>
        <taxon>Clostridia</taxon>
        <taxon>Lachnospirales</taxon>
        <taxon>Lachnospiraceae</taxon>
        <taxon>Mediterraneibacter</taxon>
    </lineage>
</organism>
<dbReference type="AlphaFoldDB" id="B5CNI8"/>
<comment type="caution">
    <text evidence="2">The sequence shown here is derived from an EMBL/GenBank/DDBJ whole genome shotgun (WGS) entry which is preliminary data.</text>
</comment>
<feature type="transmembrane region" description="Helical" evidence="1">
    <location>
        <begin position="33"/>
        <end position="51"/>
    </location>
</feature>
<evidence type="ECO:0000256" key="1">
    <source>
        <dbReference type="SAM" id="Phobius"/>
    </source>
</evidence>
<accession>B5CNI8</accession>
<dbReference type="EMBL" id="ABOU02000028">
    <property type="protein sequence ID" value="EDY33269.1"/>
    <property type="molecule type" value="Genomic_DNA"/>
</dbReference>
<name>B5CNI8_9FIRM</name>